<feature type="coiled-coil region" evidence="3">
    <location>
        <begin position="136"/>
        <end position="189"/>
    </location>
</feature>
<organism evidence="5 6">
    <name type="scientific">Moorena producens PAL-8-15-08-1</name>
    <dbReference type="NCBI Taxonomy" id="1458985"/>
    <lineage>
        <taxon>Bacteria</taxon>
        <taxon>Bacillati</taxon>
        <taxon>Cyanobacteriota</taxon>
        <taxon>Cyanophyceae</taxon>
        <taxon>Coleofasciculales</taxon>
        <taxon>Coleofasciculaceae</taxon>
        <taxon>Moorena</taxon>
    </lineage>
</organism>
<name>A0A1D8TTM0_9CYAN</name>
<keyword evidence="2" id="KW-0067">ATP-binding</keyword>
<evidence type="ECO:0000313" key="6">
    <source>
        <dbReference type="Proteomes" id="UP000177870"/>
    </source>
</evidence>
<dbReference type="PANTHER" id="PTHR32309">
    <property type="entry name" value="TYROSINE-PROTEIN KINASE"/>
    <property type="match status" value="1"/>
</dbReference>
<sequence>MNRLIAIAIRHWKPVIGLNIVLSAIALYNASKVTEVWAARAKLIIPKSSSDLNANLGTLGDFRDRGVSFSQQVNPLNNLSSIMTSNDTISQVWEFDPEKSLYPRLSGYKSLFDVSPEGESTIISLSAEGSTPELARQRTAALIEAFQQRLNELRLDDAVQRSQFMRKELEQAAENLRQTQAALVAFKASSNLVSAEDQTREMVTAINTLTTEQAQVLAQAQASKAQVETLSARLELNPQQAIRSLSLGENQDYQFFRQELSEVEALLTETQAKFTNENPQVQALLEQREELQNQIEGYIFQARAAQPGVNATIGQESAALIRELILAESQTQAYYSQGKQIQTQIDQLGSILKTLPAAQARLVQLQQQYDIAEGVYNGLVAQVQQSKLNAFSSYPSVQVFEEPRADSKPSGPGRRPIALGTILASVFGSAAIVLFLESRNPLLSLQDLQAISIPVLRSIPPFKHLVLDVDPSFGTAIEFQRLASAVSMKPLKNRRLMISSATSGEGKTTVTLGLASALITLGFRVLVVDGDFRKAELSQRLGWDRYAMSEVPSTPVQIRPGLDLLSLRPDEDKIAEFVARGSFEECLSAAQGSGHYDYILIDSAPVSLTSEAALMASVVPNVLLVVWLGKSNRNPFRDTLEQLMRHRAQILGLVVNGVDTQPEGYLYGHKIAEVSS</sequence>
<dbReference type="EMBL" id="CP017599">
    <property type="protein sequence ID" value="AOX01002.1"/>
    <property type="molecule type" value="Genomic_DNA"/>
</dbReference>
<evidence type="ECO:0000313" key="5">
    <source>
        <dbReference type="EMBL" id="AOX01002.1"/>
    </source>
</evidence>
<dbReference type="SUPFAM" id="SSF52540">
    <property type="entry name" value="P-loop containing nucleoside triphosphate hydrolases"/>
    <property type="match status" value="1"/>
</dbReference>
<reference evidence="6" key="1">
    <citation type="submission" date="2016-10" db="EMBL/GenBank/DDBJ databases">
        <title>Comparative genomics uncovers the prolific and rare metabolic potential of the cyanobacterial genus Moorea.</title>
        <authorList>
            <person name="Leao T."/>
            <person name="Castelao G."/>
            <person name="Korobeynikov A."/>
            <person name="Monroe E.A."/>
            <person name="Podell S."/>
            <person name="Glukhov E."/>
            <person name="Allen E."/>
            <person name="Gerwick W.H."/>
            <person name="Gerwick L."/>
        </authorList>
    </citation>
    <scope>NUCLEOTIDE SEQUENCE [LARGE SCALE GENOMIC DNA]</scope>
    <source>
        <strain evidence="6">PAL-8-15-08-1</strain>
    </source>
</reference>
<proteinExistence type="predicted"/>
<dbReference type="Gene3D" id="3.40.50.300">
    <property type="entry name" value="P-loop containing nucleotide triphosphate hydrolases"/>
    <property type="match status" value="1"/>
</dbReference>
<feature type="coiled-coil region" evidence="3">
    <location>
        <begin position="217"/>
        <end position="301"/>
    </location>
</feature>
<dbReference type="Proteomes" id="UP000177870">
    <property type="component" value="Chromosome"/>
</dbReference>
<gene>
    <name evidence="5" type="ORF">BJP34_17515</name>
</gene>
<evidence type="ECO:0000256" key="3">
    <source>
        <dbReference type="SAM" id="Coils"/>
    </source>
</evidence>
<dbReference type="AlphaFoldDB" id="A0A1D8TTM0"/>
<dbReference type="RefSeq" id="WP_070393453.1">
    <property type="nucleotide sequence ID" value="NZ_CP017599.1"/>
</dbReference>
<dbReference type="GO" id="GO:0004713">
    <property type="term" value="F:protein tyrosine kinase activity"/>
    <property type="evidence" value="ECO:0007669"/>
    <property type="project" value="TreeGrafter"/>
</dbReference>
<dbReference type="GO" id="GO:0005886">
    <property type="term" value="C:plasma membrane"/>
    <property type="evidence" value="ECO:0007669"/>
    <property type="project" value="TreeGrafter"/>
</dbReference>
<protein>
    <submittedName>
        <fullName evidence="5">Exopolysaccharide biosynthesis protein</fullName>
    </submittedName>
</protein>
<dbReference type="InterPro" id="IPR002586">
    <property type="entry name" value="CobQ/CobB/MinD/ParA_Nub-bd_dom"/>
</dbReference>
<dbReference type="CDD" id="cd05387">
    <property type="entry name" value="BY-kinase"/>
    <property type="match status" value="1"/>
</dbReference>
<evidence type="ECO:0000259" key="4">
    <source>
        <dbReference type="Pfam" id="PF01656"/>
    </source>
</evidence>
<keyword evidence="1" id="KW-0547">Nucleotide-binding</keyword>
<accession>A0A1D8TTM0</accession>
<dbReference type="KEGG" id="mpro:BJP34_17515"/>
<dbReference type="STRING" id="1458985.BJP34_17515"/>
<evidence type="ECO:0000256" key="2">
    <source>
        <dbReference type="ARBA" id="ARBA00022840"/>
    </source>
</evidence>
<dbReference type="PANTHER" id="PTHR32309:SF13">
    <property type="entry name" value="FERRIC ENTEROBACTIN TRANSPORT PROTEIN FEPE"/>
    <property type="match status" value="1"/>
</dbReference>
<keyword evidence="3" id="KW-0175">Coiled coil</keyword>
<dbReference type="InterPro" id="IPR005702">
    <property type="entry name" value="Wzc-like_C"/>
</dbReference>
<evidence type="ECO:0000256" key="1">
    <source>
        <dbReference type="ARBA" id="ARBA00022741"/>
    </source>
</evidence>
<dbReference type="OrthoDB" id="570358at2"/>
<feature type="domain" description="CobQ/CobB/MinD/ParA nucleotide binding" evidence="4">
    <location>
        <begin position="496"/>
        <end position="661"/>
    </location>
</feature>
<dbReference type="InterPro" id="IPR050445">
    <property type="entry name" value="Bact_polysacc_biosynth/exp"/>
</dbReference>
<dbReference type="InterPro" id="IPR027417">
    <property type="entry name" value="P-loop_NTPase"/>
</dbReference>
<dbReference type="Pfam" id="PF01656">
    <property type="entry name" value="CbiA"/>
    <property type="match status" value="1"/>
</dbReference>